<reference evidence="2 3" key="1">
    <citation type="submission" date="2018-06" db="EMBL/GenBank/DDBJ databases">
        <authorList>
            <consortium name="Pathogen Informatics"/>
            <person name="Doyle S."/>
        </authorList>
    </citation>
    <scope>NUCLEOTIDE SEQUENCE [LARGE SCALE GENOMIC DNA]</scope>
    <source>
        <strain evidence="2 3">NCTC10698</strain>
    </source>
</reference>
<comment type="caution">
    <text evidence="2">The sequence shown here is derived from an EMBL/GenBank/DDBJ whole genome shotgun (WGS) entry which is preliminary data.</text>
</comment>
<dbReference type="AlphaFoldDB" id="A0A8B4SBD2"/>
<name>A0A8B4SBD2_COMTE</name>
<evidence type="ECO:0000256" key="1">
    <source>
        <dbReference type="SAM" id="MobiDB-lite"/>
    </source>
</evidence>
<gene>
    <name evidence="2" type="ORF">NCTC10698_04668</name>
</gene>
<evidence type="ECO:0000313" key="2">
    <source>
        <dbReference type="EMBL" id="SUY79723.1"/>
    </source>
</evidence>
<dbReference type="EMBL" id="UFXL01000001">
    <property type="protein sequence ID" value="SUY79723.1"/>
    <property type="molecule type" value="Genomic_DNA"/>
</dbReference>
<organism evidence="2 3">
    <name type="scientific">Comamonas testosteroni</name>
    <name type="common">Pseudomonas testosteroni</name>
    <dbReference type="NCBI Taxonomy" id="285"/>
    <lineage>
        <taxon>Bacteria</taxon>
        <taxon>Pseudomonadati</taxon>
        <taxon>Pseudomonadota</taxon>
        <taxon>Betaproteobacteria</taxon>
        <taxon>Burkholderiales</taxon>
        <taxon>Comamonadaceae</taxon>
        <taxon>Comamonas</taxon>
    </lineage>
</organism>
<sequence length="32" mass="3893">MQPWTQLAEKYRATQLTANDRNKNEKWQSQNN</sequence>
<protein>
    <submittedName>
        <fullName evidence="2">Uncharacterized protein</fullName>
    </submittedName>
</protein>
<accession>A0A8B4SBD2</accession>
<dbReference type="Proteomes" id="UP000255070">
    <property type="component" value="Unassembled WGS sequence"/>
</dbReference>
<proteinExistence type="predicted"/>
<feature type="region of interest" description="Disordered" evidence="1">
    <location>
        <begin position="1"/>
        <end position="32"/>
    </location>
</feature>
<keyword evidence="3" id="KW-1185">Reference proteome</keyword>
<evidence type="ECO:0000313" key="3">
    <source>
        <dbReference type="Proteomes" id="UP000255070"/>
    </source>
</evidence>